<evidence type="ECO:0000256" key="2">
    <source>
        <dbReference type="SAM" id="SignalP"/>
    </source>
</evidence>
<evidence type="ECO:0000256" key="1">
    <source>
        <dbReference type="SAM" id="Coils"/>
    </source>
</evidence>
<dbReference type="Proteomes" id="UP000435802">
    <property type="component" value="Unassembled WGS sequence"/>
</dbReference>
<evidence type="ECO:0000313" key="3">
    <source>
        <dbReference type="EMBL" id="MXN44735.1"/>
    </source>
</evidence>
<dbReference type="OrthoDB" id="8419667at2"/>
<organism evidence="3 4">
    <name type="scientific">Shinella kummerowiae</name>
    <dbReference type="NCBI Taxonomy" id="417745"/>
    <lineage>
        <taxon>Bacteria</taxon>
        <taxon>Pseudomonadati</taxon>
        <taxon>Pseudomonadota</taxon>
        <taxon>Alphaproteobacteria</taxon>
        <taxon>Hyphomicrobiales</taxon>
        <taxon>Rhizobiaceae</taxon>
        <taxon>Shinella</taxon>
    </lineage>
</organism>
<evidence type="ECO:0000313" key="4">
    <source>
        <dbReference type="Proteomes" id="UP000435802"/>
    </source>
</evidence>
<gene>
    <name evidence="3" type="ORF">GR138_06015</name>
</gene>
<name>A0A6N8S6M2_9HYPH</name>
<feature type="signal peptide" evidence="2">
    <location>
        <begin position="1"/>
        <end position="21"/>
    </location>
</feature>
<protein>
    <submittedName>
        <fullName evidence="3">Uncharacterized protein</fullName>
    </submittedName>
</protein>
<keyword evidence="2" id="KW-0732">Signal</keyword>
<dbReference type="EMBL" id="WUMK01000002">
    <property type="protein sequence ID" value="MXN44735.1"/>
    <property type="molecule type" value="Genomic_DNA"/>
</dbReference>
<keyword evidence="1" id="KW-0175">Coiled coil</keyword>
<sequence>MRIFGIIAAISTLAMATQVAAQDFDASGPTGPRVSQNEAQAEIDRLKAVIRELEREISRLRDNASTAESVPQKDSLIGTWLGGVSCGRRQFSVTLSVGEQFGRVAKGSFAFTGAGTGTDEAQISPMPTDDAPDSYIIVTAKANTYDYVVKIAADTMSGKSTSRNCTIRLERE</sequence>
<feature type="coiled-coil region" evidence="1">
    <location>
        <begin position="36"/>
        <end position="70"/>
    </location>
</feature>
<accession>A0A6N8S6M2</accession>
<comment type="caution">
    <text evidence="3">The sequence shown here is derived from an EMBL/GenBank/DDBJ whole genome shotgun (WGS) entry which is preliminary data.</text>
</comment>
<dbReference type="AlphaFoldDB" id="A0A6N8S6M2"/>
<feature type="chain" id="PRO_5026681046" evidence="2">
    <location>
        <begin position="22"/>
        <end position="172"/>
    </location>
</feature>
<dbReference type="RefSeq" id="WP_160857707.1">
    <property type="nucleotide sequence ID" value="NZ_WUMK01000002.1"/>
</dbReference>
<proteinExistence type="predicted"/>
<reference evidence="3 4" key="1">
    <citation type="submission" date="2019-12" db="EMBL/GenBank/DDBJ databases">
        <title>Shinella kummerowiae sp. nov., a symbiotic bacterium isolated from root nodules of the herbal legume Kummerowia stipulacea.</title>
        <authorList>
            <person name="Gao J."/>
        </authorList>
    </citation>
    <scope>NUCLEOTIDE SEQUENCE [LARGE SCALE GENOMIC DNA]</scope>
    <source>
        <strain evidence="3 4">CCBAU 25048</strain>
    </source>
</reference>
<keyword evidence="4" id="KW-1185">Reference proteome</keyword>